<comment type="caution">
    <text evidence="3">The sequence shown here is derived from an EMBL/GenBank/DDBJ whole genome shotgun (WGS) entry which is preliminary data.</text>
</comment>
<evidence type="ECO:0000256" key="1">
    <source>
        <dbReference type="SAM" id="Coils"/>
    </source>
</evidence>
<gene>
    <name evidence="3" type="ORF">PQJ61_00405</name>
</gene>
<accession>A0AAJ1IBU6</accession>
<dbReference type="Proteomes" id="UP001221217">
    <property type="component" value="Unassembled WGS sequence"/>
</dbReference>
<keyword evidence="2" id="KW-0812">Transmembrane</keyword>
<feature type="transmembrane region" description="Helical" evidence="2">
    <location>
        <begin position="12"/>
        <end position="34"/>
    </location>
</feature>
<feature type="coiled-coil region" evidence="1">
    <location>
        <begin position="66"/>
        <end position="107"/>
    </location>
</feature>
<evidence type="ECO:0000313" key="4">
    <source>
        <dbReference type="Proteomes" id="UP001221217"/>
    </source>
</evidence>
<dbReference type="AlphaFoldDB" id="A0AAJ1IBU6"/>
<keyword evidence="2" id="KW-0472">Membrane</keyword>
<keyword evidence="2" id="KW-1133">Transmembrane helix</keyword>
<sequence>MMNTDIQNKFLKYGIALLLSLLLFMCITSSLYIADTRSLRREMLEYAHESIRFEHEQLKNLKNANIEKGYKELEQLEKLIDDYNDNSMELNELLNGIEKEIARMRERS</sequence>
<protein>
    <submittedName>
        <fullName evidence="3">Uncharacterized protein</fullName>
    </submittedName>
</protein>
<keyword evidence="1" id="KW-0175">Coiled coil</keyword>
<reference evidence="3 4" key="1">
    <citation type="submission" date="2022-12" db="EMBL/GenBank/DDBJ databases">
        <title>Metagenome assembled genome from gulf of manar.</title>
        <authorList>
            <person name="Kohli P."/>
            <person name="Pk S."/>
            <person name="Venkata Ramana C."/>
            <person name="Sasikala C."/>
        </authorList>
    </citation>
    <scope>NUCLEOTIDE SEQUENCE [LARGE SCALE GENOMIC DNA]</scope>
    <source>
        <strain evidence="3">JB008</strain>
    </source>
</reference>
<name>A0AAJ1IBU6_9SPIO</name>
<evidence type="ECO:0000313" key="3">
    <source>
        <dbReference type="EMBL" id="MDC7225204.1"/>
    </source>
</evidence>
<organism evidence="3 4">
    <name type="scientific">Candidatus Thalassospirochaeta sargassi</name>
    <dbReference type="NCBI Taxonomy" id="3119039"/>
    <lineage>
        <taxon>Bacteria</taxon>
        <taxon>Pseudomonadati</taxon>
        <taxon>Spirochaetota</taxon>
        <taxon>Spirochaetia</taxon>
        <taxon>Spirochaetales</taxon>
        <taxon>Spirochaetaceae</taxon>
        <taxon>Candidatus Thalassospirochaeta</taxon>
    </lineage>
</organism>
<dbReference type="EMBL" id="JAQQAL010000003">
    <property type="protein sequence ID" value="MDC7225204.1"/>
    <property type="molecule type" value="Genomic_DNA"/>
</dbReference>
<proteinExistence type="predicted"/>
<evidence type="ECO:0000256" key="2">
    <source>
        <dbReference type="SAM" id="Phobius"/>
    </source>
</evidence>